<sequence length="28" mass="2782">MQAAGHAGALICSISSMPMLALHSAVDV</sequence>
<reference evidence="1" key="1">
    <citation type="submission" date="2015-12" db="EMBL/GenBank/DDBJ databases">
        <title>Update maize B73 reference genome by single molecule sequencing technologies.</title>
        <authorList>
            <consortium name="Maize Genome Sequencing Project"/>
            <person name="Ware D."/>
        </authorList>
    </citation>
    <scope>NUCLEOTIDE SEQUENCE [LARGE SCALE GENOMIC DNA]</scope>
    <source>
        <tissue evidence="1">Seedling</tissue>
    </source>
</reference>
<gene>
    <name evidence="1" type="ORF">ZEAMMB73_Zm00001d018809</name>
</gene>
<accession>A0A1D6HSJ0</accession>
<name>A0A1D6HSJ0_MAIZE</name>
<keyword evidence="1" id="KW-0808">Transferase</keyword>
<dbReference type="GO" id="GO:0016740">
    <property type="term" value="F:transferase activity"/>
    <property type="evidence" value="ECO:0007669"/>
    <property type="project" value="UniProtKB-KW"/>
</dbReference>
<protein>
    <submittedName>
        <fullName evidence="1">Glutathione transferase6</fullName>
    </submittedName>
</protein>
<dbReference type="EMBL" id="CM007650">
    <property type="protein sequence ID" value="ONM51380.1"/>
    <property type="molecule type" value="Genomic_DNA"/>
</dbReference>
<proteinExistence type="predicted"/>
<dbReference type="AlphaFoldDB" id="A0A1D6HSJ0"/>
<evidence type="ECO:0000313" key="1">
    <source>
        <dbReference type="EMBL" id="ONM51380.1"/>
    </source>
</evidence>
<organism evidence="1">
    <name type="scientific">Zea mays</name>
    <name type="common">Maize</name>
    <dbReference type="NCBI Taxonomy" id="4577"/>
    <lineage>
        <taxon>Eukaryota</taxon>
        <taxon>Viridiplantae</taxon>
        <taxon>Streptophyta</taxon>
        <taxon>Embryophyta</taxon>
        <taxon>Tracheophyta</taxon>
        <taxon>Spermatophyta</taxon>
        <taxon>Magnoliopsida</taxon>
        <taxon>Liliopsida</taxon>
        <taxon>Poales</taxon>
        <taxon>Poaceae</taxon>
        <taxon>PACMAD clade</taxon>
        <taxon>Panicoideae</taxon>
        <taxon>Andropogonodae</taxon>
        <taxon>Andropogoneae</taxon>
        <taxon>Tripsacinae</taxon>
        <taxon>Zea</taxon>
    </lineage>
</organism>